<accession>A0ABT9BVB6</accession>
<comment type="caution">
    <text evidence="2">The sequence shown here is derived from an EMBL/GenBank/DDBJ whole genome shotgun (WGS) entry which is preliminary data.</text>
</comment>
<sequence length="345" mass="38440">MPAFPRKTALCHYRYDPLDRLVDCAPAAQAAIQRFYCKSRLASEIQGAVRRSVFQHDDALLAQLQREDGNVGTSLLATDQQRSVLNVLDTTGPHPLVYAPYGHHPSANGLLSLLGFNGEPPDPVTGHYLLGNGYRAFNPVLMRFNSPDTLSPFGEGGVNAYGYCGGDSINRNDPTGHFWGLGTRFRVWGLMSRKDIDVSNAAHMAFRGAPVIYKKTNINPKSNKLFKNKSVQLSGLVPEQVIDIARAVNQESIYRAESLINTMPADYRTQIKHIISPTRREELLSATSKSDAIKYLKDNLEIAKNLQLLPSRVANDTWNRIPPAPPRNPSKLKFKKENPIENIRH</sequence>
<feature type="region of interest" description="Disordered" evidence="1">
    <location>
        <begin position="316"/>
        <end position="345"/>
    </location>
</feature>
<dbReference type="RefSeq" id="WP_304552647.1">
    <property type="nucleotide sequence ID" value="NZ_JAUQOP010000005.1"/>
</dbReference>
<name>A0ABT9BVB6_9PSED</name>
<evidence type="ECO:0000313" key="3">
    <source>
        <dbReference type="Proteomes" id="UP001228019"/>
    </source>
</evidence>
<dbReference type="Proteomes" id="UP001228019">
    <property type="component" value="Unassembled WGS sequence"/>
</dbReference>
<feature type="compositionally biased region" description="Basic and acidic residues" evidence="1">
    <location>
        <begin position="335"/>
        <end position="345"/>
    </location>
</feature>
<organism evidence="2 3">
    <name type="scientific">Pseudomonas citrulli</name>
    <dbReference type="NCBI Taxonomy" id="3064347"/>
    <lineage>
        <taxon>Bacteria</taxon>
        <taxon>Pseudomonadati</taxon>
        <taxon>Pseudomonadota</taxon>
        <taxon>Gammaproteobacteria</taxon>
        <taxon>Pseudomonadales</taxon>
        <taxon>Pseudomonadaceae</taxon>
        <taxon>Pseudomonas</taxon>
    </lineage>
</organism>
<dbReference type="SUPFAM" id="SSF56399">
    <property type="entry name" value="ADP-ribosylation"/>
    <property type="match status" value="1"/>
</dbReference>
<evidence type="ECO:0000256" key="1">
    <source>
        <dbReference type="SAM" id="MobiDB-lite"/>
    </source>
</evidence>
<protein>
    <submittedName>
        <fullName evidence="2">RHS repeat-associated core domain-containing protein</fullName>
    </submittedName>
</protein>
<gene>
    <name evidence="2" type="ORF">Q6A48_06040</name>
</gene>
<keyword evidence="3" id="KW-1185">Reference proteome</keyword>
<dbReference type="Gene3D" id="2.180.10.10">
    <property type="entry name" value="RHS repeat-associated core"/>
    <property type="match status" value="1"/>
</dbReference>
<reference evidence="2 3" key="1">
    <citation type="submission" date="2023-07" db="EMBL/GenBank/DDBJ databases">
        <title>Identification of four novel Pseudomonas species associated with bacterial leaf spot of cucurbits.</title>
        <authorList>
            <person name="Fullem K.R."/>
        </authorList>
    </citation>
    <scope>NUCLEOTIDE SEQUENCE [LARGE SCALE GENOMIC DNA]</scope>
    <source>
        <strain evidence="2 3">K18</strain>
    </source>
</reference>
<dbReference type="NCBIfam" id="TIGR03696">
    <property type="entry name" value="Rhs_assc_core"/>
    <property type="match status" value="1"/>
</dbReference>
<dbReference type="InterPro" id="IPR022385">
    <property type="entry name" value="Rhs_assc_core"/>
</dbReference>
<evidence type="ECO:0000313" key="2">
    <source>
        <dbReference type="EMBL" id="MDO7896447.1"/>
    </source>
</evidence>
<dbReference type="EMBL" id="JAUQOP010000005">
    <property type="protein sequence ID" value="MDO7896447.1"/>
    <property type="molecule type" value="Genomic_DNA"/>
</dbReference>
<proteinExistence type="predicted"/>